<feature type="transmembrane region" description="Helical" evidence="7">
    <location>
        <begin position="165"/>
        <end position="191"/>
    </location>
</feature>
<evidence type="ECO:0000313" key="9">
    <source>
        <dbReference type="EMBL" id="GHE18912.1"/>
    </source>
</evidence>
<dbReference type="SUPFAM" id="SSF48317">
    <property type="entry name" value="Acid phosphatase/Vanadium-dependent haloperoxidase"/>
    <property type="match status" value="1"/>
</dbReference>
<evidence type="ECO:0000256" key="6">
    <source>
        <dbReference type="ARBA" id="ARBA00023136"/>
    </source>
</evidence>
<feature type="transmembrane region" description="Helical" evidence="7">
    <location>
        <begin position="37"/>
        <end position="56"/>
    </location>
</feature>
<comment type="subcellular location">
    <subcellularLocation>
        <location evidence="1">Cell membrane</location>
        <topology evidence="1">Multi-pass membrane protein</topology>
    </subcellularLocation>
</comment>
<dbReference type="Gene3D" id="1.20.144.10">
    <property type="entry name" value="Phosphatidic acid phosphatase type 2/haloperoxidase"/>
    <property type="match status" value="1"/>
</dbReference>
<feature type="domain" description="Phosphatidic acid phosphatase type 2/haloperoxidase" evidence="8">
    <location>
        <begin position="68"/>
        <end position="176"/>
    </location>
</feature>
<protein>
    <submittedName>
        <fullName evidence="9">Phosphatase PAP2 family protein</fullName>
    </submittedName>
</protein>
<evidence type="ECO:0000256" key="4">
    <source>
        <dbReference type="ARBA" id="ARBA00022801"/>
    </source>
</evidence>
<evidence type="ECO:0000256" key="5">
    <source>
        <dbReference type="ARBA" id="ARBA00022989"/>
    </source>
</evidence>
<comment type="caution">
    <text evidence="9">The sequence shown here is derived from an EMBL/GenBank/DDBJ whole genome shotgun (WGS) entry which is preliminary data.</text>
</comment>
<sequence length="209" mass="22403">MVASGTVVWGQTQEGWFSAVNDFARSTPWLHTPARMYAEYGVVLFAGLLLFSWLLARRDGDLRRVTAALWAPAGALIAIGVNQFLVAAVAEERPYTAMPQALVLVSRSTDYSFPSDHAVMAGAVVVGVVLATRRLGRVTAALAVVMALTRVYVGAHFPLDVAAGLAVGAIVAVVSYLAARPALSWLILLLLRTPVRLLVRAHPEGMVRQ</sequence>
<gene>
    <name evidence="9" type="ORF">GCM10011376_35220</name>
</gene>
<evidence type="ECO:0000259" key="8">
    <source>
        <dbReference type="SMART" id="SM00014"/>
    </source>
</evidence>
<evidence type="ECO:0000313" key="10">
    <source>
        <dbReference type="Proteomes" id="UP000597341"/>
    </source>
</evidence>
<feature type="transmembrane region" description="Helical" evidence="7">
    <location>
        <begin position="138"/>
        <end position="159"/>
    </location>
</feature>
<dbReference type="SMART" id="SM00014">
    <property type="entry name" value="acidPPc"/>
    <property type="match status" value="1"/>
</dbReference>
<keyword evidence="4" id="KW-0378">Hydrolase</keyword>
<dbReference type="InterPro" id="IPR000326">
    <property type="entry name" value="PAP2/HPO"/>
</dbReference>
<proteinExistence type="predicted"/>
<evidence type="ECO:0000256" key="3">
    <source>
        <dbReference type="ARBA" id="ARBA00022692"/>
    </source>
</evidence>
<name>A0ABQ3HMK0_9ACTN</name>
<keyword evidence="2" id="KW-1003">Cell membrane</keyword>
<evidence type="ECO:0000256" key="7">
    <source>
        <dbReference type="SAM" id="Phobius"/>
    </source>
</evidence>
<dbReference type="Pfam" id="PF01569">
    <property type="entry name" value="PAP2"/>
    <property type="match status" value="1"/>
</dbReference>
<keyword evidence="5 7" id="KW-1133">Transmembrane helix</keyword>
<reference evidence="10" key="1">
    <citation type="journal article" date="2019" name="Int. J. Syst. Evol. Microbiol.">
        <title>The Global Catalogue of Microorganisms (GCM) 10K type strain sequencing project: providing services to taxonomists for standard genome sequencing and annotation.</title>
        <authorList>
            <consortium name="The Broad Institute Genomics Platform"/>
            <consortium name="The Broad Institute Genome Sequencing Center for Infectious Disease"/>
            <person name="Wu L."/>
            <person name="Ma J."/>
        </authorList>
    </citation>
    <scope>NUCLEOTIDE SEQUENCE [LARGE SCALE GENOMIC DNA]</scope>
    <source>
        <strain evidence="10">CGMCC 1.12791</strain>
    </source>
</reference>
<dbReference type="PANTHER" id="PTHR14969:SF62">
    <property type="entry name" value="DECAPRENYLPHOSPHORYL-5-PHOSPHORIBOSE PHOSPHATASE RV3807C-RELATED"/>
    <property type="match status" value="1"/>
</dbReference>
<evidence type="ECO:0000256" key="1">
    <source>
        <dbReference type="ARBA" id="ARBA00004651"/>
    </source>
</evidence>
<feature type="transmembrane region" description="Helical" evidence="7">
    <location>
        <begin position="68"/>
        <end position="91"/>
    </location>
</feature>
<evidence type="ECO:0000256" key="2">
    <source>
        <dbReference type="ARBA" id="ARBA00022475"/>
    </source>
</evidence>
<dbReference type="PANTHER" id="PTHR14969">
    <property type="entry name" value="SPHINGOSINE-1-PHOSPHATE PHOSPHOHYDROLASE"/>
    <property type="match status" value="1"/>
</dbReference>
<organism evidence="9 10">
    <name type="scientific">Nocardioides flavus</name>
    <name type="common">ex Wang et al. 2016</name>
    <dbReference type="NCBI Taxonomy" id="2058780"/>
    <lineage>
        <taxon>Bacteria</taxon>
        <taxon>Bacillati</taxon>
        <taxon>Actinomycetota</taxon>
        <taxon>Actinomycetes</taxon>
        <taxon>Propionibacteriales</taxon>
        <taxon>Nocardioidaceae</taxon>
        <taxon>Nocardioides</taxon>
    </lineage>
</organism>
<keyword evidence="10" id="KW-1185">Reference proteome</keyword>
<dbReference type="EMBL" id="BNAD01000015">
    <property type="protein sequence ID" value="GHE18912.1"/>
    <property type="molecule type" value="Genomic_DNA"/>
</dbReference>
<feature type="transmembrane region" description="Helical" evidence="7">
    <location>
        <begin position="111"/>
        <end position="131"/>
    </location>
</feature>
<dbReference type="Proteomes" id="UP000597341">
    <property type="component" value="Unassembled WGS sequence"/>
</dbReference>
<accession>A0ABQ3HMK0</accession>
<keyword evidence="6 7" id="KW-0472">Membrane</keyword>
<keyword evidence="3 7" id="KW-0812">Transmembrane</keyword>
<dbReference type="InterPro" id="IPR036938">
    <property type="entry name" value="PAP2/HPO_sf"/>
</dbReference>